<dbReference type="EMBL" id="RBZU01000003">
    <property type="protein sequence ID" value="RKP56545.1"/>
    <property type="molecule type" value="Genomic_DNA"/>
</dbReference>
<evidence type="ECO:0000313" key="2">
    <source>
        <dbReference type="Proteomes" id="UP000270342"/>
    </source>
</evidence>
<sequence length="67" mass="7068">MPYPRDGAFCLLPSAFCLLPSAFCLLPSAFCLLPSAFCLLPRCRSGAADGISGAHASMTECRDGDRV</sequence>
<name>A0A494Y194_9BURK</name>
<protein>
    <submittedName>
        <fullName evidence="1">Uncharacterized protein</fullName>
    </submittedName>
</protein>
<keyword evidence="2" id="KW-1185">Reference proteome</keyword>
<organism evidence="1 2">
    <name type="scientific">Pararobbsia silviterrae</name>
    <dbReference type="NCBI Taxonomy" id="1792498"/>
    <lineage>
        <taxon>Bacteria</taxon>
        <taxon>Pseudomonadati</taxon>
        <taxon>Pseudomonadota</taxon>
        <taxon>Betaproteobacteria</taxon>
        <taxon>Burkholderiales</taxon>
        <taxon>Burkholderiaceae</taxon>
        <taxon>Pararobbsia</taxon>
    </lineage>
</organism>
<gene>
    <name evidence="1" type="ORF">D7S86_09245</name>
</gene>
<accession>A0A494Y194</accession>
<proteinExistence type="predicted"/>
<reference evidence="1 2" key="1">
    <citation type="submission" date="2018-10" db="EMBL/GenBank/DDBJ databases">
        <title>Robbsia sp. DHC34, isolated from soil.</title>
        <authorList>
            <person name="Gao Z.-H."/>
            <person name="Qiu L.-H."/>
        </authorList>
    </citation>
    <scope>NUCLEOTIDE SEQUENCE [LARGE SCALE GENOMIC DNA]</scope>
    <source>
        <strain evidence="1 2">DHC34</strain>
    </source>
</reference>
<dbReference type="Proteomes" id="UP000270342">
    <property type="component" value="Unassembled WGS sequence"/>
</dbReference>
<evidence type="ECO:0000313" key="1">
    <source>
        <dbReference type="EMBL" id="RKP56545.1"/>
    </source>
</evidence>
<comment type="caution">
    <text evidence="1">The sequence shown here is derived from an EMBL/GenBank/DDBJ whole genome shotgun (WGS) entry which is preliminary data.</text>
</comment>
<dbReference type="AlphaFoldDB" id="A0A494Y194"/>